<dbReference type="Proteomes" id="UP000604046">
    <property type="component" value="Unassembled WGS sequence"/>
</dbReference>
<evidence type="ECO:0000313" key="2">
    <source>
        <dbReference type="EMBL" id="CAE7236966.1"/>
    </source>
</evidence>
<feature type="compositionally biased region" description="Basic residues" evidence="1">
    <location>
        <begin position="62"/>
        <end position="77"/>
    </location>
</feature>
<dbReference type="AlphaFoldDB" id="A0A812L769"/>
<protein>
    <submittedName>
        <fullName evidence="2">Uncharacterized protein</fullName>
    </submittedName>
</protein>
<comment type="caution">
    <text evidence="2">The sequence shown here is derived from an EMBL/GenBank/DDBJ whole genome shotgun (WGS) entry which is preliminary data.</text>
</comment>
<dbReference type="EMBL" id="CAJNDS010000838">
    <property type="protein sequence ID" value="CAE7236966.1"/>
    <property type="molecule type" value="Genomic_DNA"/>
</dbReference>
<name>A0A812L769_9DINO</name>
<sequence>MDMDDDIAAEKQRLTSLYGELLFSRFMEFLLSDVPKIWQTSAACCAHPAEMPAEQAEPAAHAKTKGKRVKAKAKGRATPRQCPTPVGLLAQPSDAQQLHVASAGTVCVDVSKFGDRILPICLWGQPL</sequence>
<evidence type="ECO:0000256" key="1">
    <source>
        <dbReference type="SAM" id="MobiDB-lite"/>
    </source>
</evidence>
<reference evidence="2" key="1">
    <citation type="submission" date="2021-02" db="EMBL/GenBank/DDBJ databases">
        <authorList>
            <person name="Dougan E. K."/>
            <person name="Rhodes N."/>
            <person name="Thang M."/>
            <person name="Chan C."/>
        </authorList>
    </citation>
    <scope>NUCLEOTIDE SEQUENCE</scope>
</reference>
<accession>A0A812L769</accession>
<evidence type="ECO:0000313" key="3">
    <source>
        <dbReference type="Proteomes" id="UP000604046"/>
    </source>
</evidence>
<feature type="region of interest" description="Disordered" evidence="1">
    <location>
        <begin position="55"/>
        <end position="86"/>
    </location>
</feature>
<keyword evidence="3" id="KW-1185">Reference proteome</keyword>
<proteinExistence type="predicted"/>
<gene>
    <name evidence="2" type="ORF">SNAT2548_LOCUS10260</name>
</gene>
<organism evidence="2 3">
    <name type="scientific">Symbiodinium natans</name>
    <dbReference type="NCBI Taxonomy" id="878477"/>
    <lineage>
        <taxon>Eukaryota</taxon>
        <taxon>Sar</taxon>
        <taxon>Alveolata</taxon>
        <taxon>Dinophyceae</taxon>
        <taxon>Suessiales</taxon>
        <taxon>Symbiodiniaceae</taxon>
        <taxon>Symbiodinium</taxon>
    </lineage>
</organism>